<dbReference type="EMBL" id="JAKMXF010000288">
    <property type="protein sequence ID" value="KAI6653283.1"/>
    <property type="molecule type" value="Genomic_DNA"/>
</dbReference>
<dbReference type="AlphaFoldDB" id="A0AAV7JWE4"/>
<protein>
    <recommendedName>
        <fullName evidence="4">Checkpoint protein</fullName>
    </recommendedName>
</protein>
<dbReference type="InterPro" id="IPR016580">
    <property type="entry name" value="HUS1"/>
</dbReference>
<dbReference type="GO" id="GO:0031573">
    <property type="term" value="P:mitotic intra-S DNA damage checkpoint signaling"/>
    <property type="evidence" value="ECO:0007669"/>
    <property type="project" value="TreeGrafter"/>
</dbReference>
<organism evidence="5 6">
    <name type="scientific">Oopsacas minuta</name>
    <dbReference type="NCBI Taxonomy" id="111878"/>
    <lineage>
        <taxon>Eukaryota</taxon>
        <taxon>Metazoa</taxon>
        <taxon>Porifera</taxon>
        <taxon>Hexactinellida</taxon>
        <taxon>Hexasterophora</taxon>
        <taxon>Lyssacinosida</taxon>
        <taxon>Leucopsacidae</taxon>
        <taxon>Oopsacas</taxon>
    </lineage>
</organism>
<dbReference type="PANTHER" id="PTHR12900:SF0">
    <property type="entry name" value="CHECKPOINT PROTEIN"/>
    <property type="match status" value="1"/>
</dbReference>
<dbReference type="PIRSF" id="PIRSF011312">
    <property type="entry name" value="Cell_cycle_HUS1"/>
    <property type="match status" value="1"/>
</dbReference>
<comment type="caution">
    <text evidence="5">The sequence shown here is derived from an EMBL/GenBank/DDBJ whole genome shotgun (WGS) entry which is preliminary data.</text>
</comment>
<dbReference type="PANTHER" id="PTHR12900">
    <property type="entry name" value="MITOTIC AND DNA DAMAGE CHECKPOINT PROTEIN HUS1"/>
    <property type="match status" value="1"/>
</dbReference>
<dbReference type="InterPro" id="IPR007150">
    <property type="entry name" value="HUS1/Mec3"/>
</dbReference>
<dbReference type="GO" id="GO:0005730">
    <property type="term" value="C:nucleolus"/>
    <property type="evidence" value="ECO:0007669"/>
    <property type="project" value="InterPro"/>
</dbReference>
<proteinExistence type="inferred from homology"/>
<dbReference type="Pfam" id="PF04005">
    <property type="entry name" value="Hus1"/>
    <property type="match status" value="1"/>
</dbReference>
<dbReference type="GO" id="GO:0035861">
    <property type="term" value="C:site of double-strand break"/>
    <property type="evidence" value="ECO:0007669"/>
    <property type="project" value="TreeGrafter"/>
</dbReference>
<dbReference type="GO" id="GO:0030896">
    <property type="term" value="C:checkpoint clamp complex"/>
    <property type="evidence" value="ECO:0007669"/>
    <property type="project" value="InterPro"/>
</dbReference>
<evidence type="ECO:0000256" key="2">
    <source>
        <dbReference type="ARBA" id="ARBA00005563"/>
    </source>
</evidence>
<evidence type="ECO:0000313" key="5">
    <source>
        <dbReference type="EMBL" id="KAI6653283.1"/>
    </source>
</evidence>
<dbReference type="GO" id="GO:0006289">
    <property type="term" value="P:nucleotide-excision repair"/>
    <property type="evidence" value="ECO:0007669"/>
    <property type="project" value="TreeGrafter"/>
</dbReference>
<comment type="similarity">
    <text evidence="2 4">Belongs to the HUS1 family.</text>
</comment>
<accession>A0AAV7JWE4</accession>
<name>A0AAV7JWE4_9METZ</name>
<dbReference type="GO" id="GO:0044778">
    <property type="term" value="P:meiotic DNA integrity checkpoint signaling"/>
    <property type="evidence" value="ECO:0007669"/>
    <property type="project" value="TreeGrafter"/>
</dbReference>
<keyword evidence="3" id="KW-0539">Nucleus</keyword>
<sequence length="245" mass="27609">MAEGSLSDQALYCVMNHSDLFHEYRCEETDGFPSELYLRLHISHLSEAFKTGQNAMEIKMILKNKQFGDGGKESPCLRLECAFASAASKQKTTIHDIKVELIGQKEWHLFQEPSMPQLDASVVLPDLKKIKVAVERLKNMSTQLKIAANSQGDMFLKIETDEISVKMSFKDVESIKCKEFLSDSTNDPGDMKEVTVDIKKFLQILQSSFEPTRAICNIVADRALQVFLCLDDQVALQYLVPAILP</sequence>
<evidence type="ECO:0000256" key="3">
    <source>
        <dbReference type="ARBA" id="ARBA00023242"/>
    </source>
</evidence>
<dbReference type="Proteomes" id="UP001165289">
    <property type="component" value="Unassembled WGS sequence"/>
</dbReference>
<evidence type="ECO:0000256" key="1">
    <source>
        <dbReference type="ARBA" id="ARBA00004123"/>
    </source>
</evidence>
<evidence type="ECO:0000313" key="6">
    <source>
        <dbReference type="Proteomes" id="UP001165289"/>
    </source>
</evidence>
<gene>
    <name evidence="5" type="ORF">LOD99_3807</name>
</gene>
<dbReference type="GO" id="GO:0000724">
    <property type="term" value="P:double-strand break repair via homologous recombination"/>
    <property type="evidence" value="ECO:0007669"/>
    <property type="project" value="TreeGrafter"/>
</dbReference>
<dbReference type="GO" id="GO:0033314">
    <property type="term" value="P:mitotic DNA replication checkpoint signaling"/>
    <property type="evidence" value="ECO:0007669"/>
    <property type="project" value="TreeGrafter"/>
</dbReference>
<dbReference type="GO" id="GO:0000723">
    <property type="term" value="P:telomere maintenance"/>
    <property type="evidence" value="ECO:0007669"/>
    <property type="project" value="TreeGrafter"/>
</dbReference>
<reference evidence="5 6" key="1">
    <citation type="journal article" date="2023" name="BMC Biol.">
        <title>The compact genome of the sponge Oopsacas minuta (Hexactinellida) is lacking key metazoan core genes.</title>
        <authorList>
            <person name="Santini S."/>
            <person name="Schenkelaars Q."/>
            <person name="Jourda C."/>
            <person name="Duchesne M."/>
            <person name="Belahbib H."/>
            <person name="Rocher C."/>
            <person name="Selva M."/>
            <person name="Riesgo A."/>
            <person name="Vervoort M."/>
            <person name="Leys S.P."/>
            <person name="Kodjabachian L."/>
            <person name="Le Bivic A."/>
            <person name="Borchiellini C."/>
            <person name="Claverie J.M."/>
            <person name="Renard E."/>
        </authorList>
    </citation>
    <scope>NUCLEOTIDE SEQUENCE [LARGE SCALE GENOMIC DNA]</scope>
    <source>
        <strain evidence="5">SPO-2</strain>
    </source>
</reference>
<evidence type="ECO:0000256" key="4">
    <source>
        <dbReference type="PIRNR" id="PIRNR011312"/>
    </source>
</evidence>
<dbReference type="Gene3D" id="3.70.10.10">
    <property type="match status" value="1"/>
</dbReference>
<keyword evidence="6" id="KW-1185">Reference proteome</keyword>
<comment type="subcellular location">
    <subcellularLocation>
        <location evidence="1">Nucleus</location>
    </subcellularLocation>
</comment>